<reference evidence="3 4" key="1">
    <citation type="journal article" date="2016" name="Environ. Microbiol.">
        <title>New Methyloceanibacter diversity from North Sea sediments includes methanotroph containing solely the soluble methane monooxygenase.</title>
        <authorList>
            <person name="Vekeman B."/>
            <person name="Kerckhof F.M."/>
            <person name="Cremers G."/>
            <person name="de Vos P."/>
            <person name="Vandamme P."/>
            <person name="Boon N."/>
            <person name="Op den Camp H.J."/>
            <person name="Heylen K."/>
        </authorList>
    </citation>
    <scope>NUCLEOTIDE SEQUENCE [LARGE SCALE GENOMIC DNA]</scope>
    <source>
        <strain evidence="3 4">R-67176</strain>
    </source>
</reference>
<evidence type="ECO:0000313" key="3">
    <source>
        <dbReference type="EMBL" id="ODR94632.1"/>
    </source>
</evidence>
<dbReference type="InterPro" id="IPR012349">
    <property type="entry name" value="Split_barrel_FMN-bd"/>
</dbReference>
<evidence type="ECO:0000313" key="4">
    <source>
        <dbReference type="Proteomes" id="UP000094172"/>
    </source>
</evidence>
<dbReference type="SUPFAM" id="SSF50475">
    <property type="entry name" value="FMN-binding split barrel"/>
    <property type="match status" value="1"/>
</dbReference>
<feature type="coiled-coil region" evidence="1">
    <location>
        <begin position="176"/>
        <end position="203"/>
    </location>
</feature>
<dbReference type="EMBL" id="LPWE01000012">
    <property type="protein sequence ID" value="ODR94632.1"/>
    <property type="molecule type" value="Genomic_DNA"/>
</dbReference>
<keyword evidence="4" id="KW-1185">Reference proteome</keyword>
<comment type="caution">
    <text evidence="3">The sequence shown here is derived from an EMBL/GenBank/DDBJ whole genome shotgun (WGS) entry which is preliminary data.</text>
</comment>
<feature type="domain" description="Pyridoxamine 5'-phosphate oxidase N-terminal" evidence="2">
    <location>
        <begin position="42"/>
        <end position="161"/>
    </location>
</feature>
<protein>
    <submittedName>
        <fullName evidence="3">Pyridoxamine 5'-phosphate oxidase</fullName>
    </submittedName>
</protein>
<dbReference type="Pfam" id="PF01243">
    <property type="entry name" value="PNPOx_N"/>
    <property type="match status" value="1"/>
</dbReference>
<dbReference type="AlphaFoldDB" id="A0A1E3VMA7"/>
<accession>A0A1E3VMA7</accession>
<dbReference type="InterPro" id="IPR011576">
    <property type="entry name" value="Pyridox_Oxase_N"/>
</dbReference>
<dbReference type="Gene3D" id="2.30.110.10">
    <property type="entry name" value="Electron Transport, Fmn-binding Protein, Chain A"/>
    <property type="match status" value="1"/>
</dbReference>
<gene>
    <name evidence="3" type="ORF">AUC70_08395</name>
</gene>
<dbReference type="RefSeq" id="WP_069444987.1">
    <property type="nucleotide sequence ID" value="NZ_LPWE01000012.1"/>
</dbReference>
<dbReference type="PANTHER" id="PTHR42815:SF2">
    <property type="entry name" value="FAD-BINDING, PUTATIVE (AFU_ORTHOLOGUE AFUA_6G07600)-RELATED"/>
    <property type="match status" value="1"/>
</dbReference>
<dbReference type="Proteomes" id="UP000094172">
    <property type="component" value="Unassembled WGS sequence"/>
</dbReference>
<sequence>MRTWMDITFTPSVKAAQTRRGSREGYARMEAKGTTRTFVDDGLADFIANARSFYLATASSDGQPYIQHRGGPPGFLHVLDENTLAFADFSGNRQYISTGNLDENPKAMIFIMDYRTRRRVKIWGTAKVVENDDALIDRLMPDNYVARPEAALVFTVNSWDTNCPQHIPLMVFAEDVEPLAERVTALEAENARLRRQLTDNNTASGDAT</sequence>
<organism evidence="3 4">
    <name type="scientific">Methyloceanibacter stevinii</name>
    <dbReference type="NCBI Taxonomy" id="1774970"/>
    <lineage>
        <taxon>Bacteria</taxon>
        <taxon>Pseudomonadati</taxon>
        <taxon>Pseudomonadota</taxon>
        <taxon>Alphaproteobacteria</taxon>
        <taxon>Hyphomicrobiales</taxon>
        <taxon>Hyphomicrobiaceae</taxon>
        <taxon>Methyloceanibacter</taxon>
    </lineage>
</organism>
<keyword evidence="1" id="KW-0175">Coiled coil</keyword>
<evidence type="ECO:0000259" key="2">
    <source>
        <dbReference type="Pfam" id="PF01243"/>
    </source>
</evidence>
<proteinExistence type="predicted"/>
<evidence type="ECO:0000256" key="1">
    <source>
        <dbReference type="SAM" id="Coils"/>
    </source>
</evidence>
<dbReference type="PANTHER" id="PTHR42815">
    <property type="entry name" value="FAD-BINDING, PUTATIVE (AFU_ORTHOLOGUE AFUA_6G07600)-RELATED"/>
    <property type="match status" value="1"/>
</dbReference>
<name>A0A1E3VMA7_9HYPH</name>
<dbReference type="STRING" id="1774970.AUC70_08395"/>